<evidence type="ECO:0000313" key="2">
    <source>
        <dbReference type="EMBL" id="GAA1614477.1"/>
    </source>
</evidence>
<dbReference type="Proteomes" id="UP001500064">
    <property type="component" value="Unassembled WGS sequence"/>
</dbReference>
<evidence type="ECO:0000313" key="3">
    <source>
        <dbReference type="Proteomes" id="UP001500064"/>
    </source>
</evidence>
<organism evidence="2 3">
    <name type="scientific">Nonomuraea maheshkhaliensis</name>
    <dbReference type="NCBI Taxonomy" id="419590"/>
    <lineage>
        <taxon>Bacteria</taxon>
        <taxon>Bacillati</taxon>
        <taxon>Actinomycetota</taxon>
        <taxon>Actinomycetes</taxon>
        <taxon>Streptosporangiales</taxon>
        <taxon>Streptosporangiaceae</taxon>
        <taxon>Nonomuraea</taxon>
    </lineage>
</organism>
<dbReference type="RefSeq" id="WP_346101504.1">
    <property type="nucleotide sequence ID" value="NZ_BAAAMU010000003.1"/>
</dbReference>
<feature type="domain" description="Gene product 88" evidence="1">
    <location>
        <begin position="25"/>
        <end position="236"/>
    </location>
</feature>
<name>A0ABN2EQG2_9ACTN</name>
<comment type="caution">
    <text evidence="2">The sequence shown here is derived from an EMBL/GenBank/DDBJ whole genome shotgun (WGS) entry which is preliminary data.</text>
</comment>
<dbReference type="InterPro" id="IPR020290">
    <property type="entry name" value="Gp88"/>
</dbReference>
<reference evidence="2 3" key="1">
    <citation type="journal article" date="2019" name="Int. J. Syst. Evol. Microbiol.">
        <title>The Global Catalogue of Microorganisms (GCM) 10K type strain sequencing project: providing services to taxonomists for standard genome sequencing and annotation.</title>
        <authorList>
            <consortium name="The Broad Institute Genomics Platform"/>
            <consortium name="The Broad Institute Genome Sequencing Center for Infectious Disease"/>
            <person name="Wu L."/>
            <person name="Ma J."/>
        </authorList>
    </citation>
    <scope>NUCLEOTIDE SEQUENCE [LARGE SCALE GENOMIC DNA]</scope>
    <source>
        <strain evidence="2 3">JCM 13929</strain>
    </source>
</reference>
<evidence type="ECO:0000259" key="1">
    <source>
        <dbReference type="Pfam" id="PF17338"/>
    </source>
</evidence>
<keyword evidence="3" id="KW-1185">Reference proteome</keyword>
<dbReference type="EMBL" id="BAAAMU010000003">
    <property type="protein sequence ID" value="GAA1614477.1"/>
    <property type="molecule type" value="Genomic_DNA"/>
</dbReference>
<sequence>MNEIDALQLPGFATPVRRPRRLLTQNSRLKAIGVYNWTLPALRARLPDGQTITTCPAAGVCAAVCYARAGAYTWPSVRQRHLANLAYVVEDLTGWEQAMRAELRQPRFARDTWVRVHDSGDFWSDPYTEAWLAIMNASPHVQFYAYTKEVLRFKRIVEPARPPNFHWVYSLGGKEDTELNPAVDRVADVFPTEEAIHAAGWHSQKDDDRLAVLGPAPVGMSANNLKTQKRRQGNRTLGEWQASLRRRRSSVRWPLPAKDP</sequence>
<gene>
    <name evidence="2" type="ORF">GCM10009733_008360</name>
</gene>
<proteinExistence type="predicted"/>
<dbReference type="Pfam" id="PF17338">
    <property type="entry name" value="GP88"/>
    <property type="match status" value="1"/>
</dbReference>
<protein>
    <recommendedName>
        <fullName evidence="1">Gene product 88 domain-containing protein</fullName>
    </recommendedName>
</protein>
<accession>A0ABN2EQG2</accession>